<name>A0A387BCC3_9LACT</name>
<dbReference type="Proteomes" id="UP000269374">
    <property type="component" value="Chromosome"/>
</dbReference>
<dbReference type="KEGG" id="lact:D7I46_02205"/>
<keyword evidence="2" id="KW-1185">Reference proteome</keyword>
<accession>A0A387BCC3</accession>
<sequence length="63" mass="7330">MSKAHLCLFLIFMSFGQTVSHLDTTEFIRLEMSEKNKSLQEISFLSEIFYFSSFLGNHAHILI</sequence>
<reference evidence="1 2" key="1">
    <citation type="submission" date="2018-09" db="EMBL/GenBank/DDBJ databases">
        <title>Genome sequencing of strain 1JSPR-7.</title>
        <authorList>
            <person name="Heo J."/>
            <person name="Kim S.-J."/>
            <person name="Kwon S.-W."/>
        </authorList>
    </citation>
    <scope>NUCLEOTIDE SEQUENCE [LARGE SCALE GENOMIC DNA]</scope>
    <source>
        <strain evidence="1 2">1JSPR-7</strain>
    </source>
</reference>
<proteinExistence type="predicted"/>
<dbReference type="EMBL" id="CP032627">
    <property type="protein sequence ID" value="AYG00004.1"/>
    <property type="molecule type" value="Genomic_DNA"/>
</dbReference>
<evidence type="ECO:0000313" key="1">
    <source>
        <dbReference type="EMBL" id="AYG00004.1"/>
    </source>
</evidence>
<evidence type="ECO:0000313" key="2">
    <source>
        <dbReference type="Proteomes" id="UP000269374"/>
    </source>
</evidence>
<dbReference type="AlphaFoldDB" id="A0A387BCC3"/>
<protein>
    <submittedName>
        <fullName evidence="1">Uncharacterized protein</fullName>
    </submittedName>
</protein>
<gene>
    <name evidence="1" type="ORF">D7I46_02205</name>
</gene>
<organism evidence="1 2">
    <name type="scientific">Lactococcus allomyrinae</name>
    <dbReference type="NCBI Taxonomy" id="2419773"/>
    <lineage>
        <taxon>Bacteria</taxon>
        <taxon>Bacillati</taxon>
        <taxon>Bacillota</taxon>
        <taxon>Bacilli</taxon>
        <taxon>Lactobacillales</taxon>
        <taxon>Streptococcaceae</taxon>
        <taxon>Lactococcus</taxon>
    </lineage>
</organism>